<keyword evidence="4" id="KW-1185">Reference proteome</keyword>
<feature type="domain" description="MaoC-like" evidence="2">
    <location>
        <begin position="13"/>
        <end position="119"/>
    </location>
</feature>
<dbReference type="InterPro" id="IPR002539">
    <property type="entry name" value="MaoC-like_dom"/>
</dbReference>
<dbReference type="AlphaFoldDB" id="A0AAU9EYE1"/>
<keyword evidence="1" id="KW-0456">Lyase</keyword>
<dbReference type="PANTHER" id="PTHR43437">
    <property type="entry name" value="HYDROXYACYL-THIOESTER DEHYDRATASE TYPE 2, MITOCHONDRIAL-RELATED"/>
    <property type="match status" value="1"/>
</dbReference>
<dbReference type="Proteomes" id="UP001366166">
    <property type="component" value="Chromosome"/>
</dbReference>
<dbReference type="InterPro" id="IPR029069">
    <property type="entry name" value="HotDog_dom_sf"/>
</dbReference>
<evidence type="ECO:0000313" key="3">
    <source>
        <dbReference type="EMBL" id="BEQ14698.1"/>
    </source>
</evidence>
<reference evidence="4" key="1">
    <citation type="journal article" date="2023" name="Arch. Microbiol.">
        <title>Desulfoferula mesophilus gen. nov. sp. nov., a mesophilic sulfate-reducing bacterium isolated from a brackish lake sediment.</title>
        <authorList>
            <person name="Watanabe T."/>
            <person name="Yabe T."/>
            <person name="Tsuji J.M."/>
            <person name="Fukui M."/>
        </authorList>
    </citation>
    <scope>NUCLEOTIDE SEQUENCE [LARGE SCALE GENOMIC DNA]</scope>
    <source>
        <strain evidence="4">12FAK</strain>
    </source>
</reference>
<dbReference type="Pfam" id="PF01575">
    <property type="entry name" value="MaoC_dehydratas"/>
    <property type="match status" value="1"/>
</dbReference>
<dbReference type="KEGG" id="dmp:FAK_17640"/>
<dbReference type="Gene3D" id="3.10.129.10">
    <property type="entry name" value="Hotdog Thioesterase"/>
    <property type="match status" value="1"/>
</dbReference>
<dbReference type="CDD" id="cd03449">
    <property type="entry name" value="R_hydratase"/>
    <property type="match status" value="1"/>
</dbReference>
<gene>
    <name evidence="3" type="ORF">FAK_17640</name>
</gene>
<evidence type="ECO:0000259" key="2">
    <source>
        <dbReference type="Pfam" id="PF01575"/>
    </source>
</evidence>
<evidence type="ECO:0000313" key="4">
    <source>
        <dbReference type="Proteomes" id="UP001366166"/>
    </source>
</evidence>
<dbReference type="PANTHER" id="PTHR43437:SF3">
    <property type="entry name" value="HYDROXYACYL-THIOESTER DEHYDRATASE TYPE 2, MITOCHONDRIAL"/>
    <property type="match status" value="1"/>
</dbReference>
<dbReference type="SUPFAM" id="SSF54637">
    <property type="entry name" value="Thioesterase/thiol ester dehydrase-isomerase"/>
    <property type="match status" value="1"/>
</dbReference>
<dbReference type="GO" id="GO:0019171">
    <property type="term" value="F:(3R)-hydroxyacyl-[acyl-carrier-protein] dehydratase activity"/>
    <property type="evidence" value="ECO:0007669"/>
    <property type="project" value="TreeGrafter"/>
</dbReference>
<name>A0AAU9EYE1_9BACT</name>
<dbReference type="GO" id="GO:0006633">
    <property type="term" value="P:fatty acid biosynthetic process"/>
    <property type="evidence" value="ECO:0007669"/>
    <property type="project" value="TreeGrafter"/>
</dbReference>
<dbReference type="FunFam" id="3.10.129.10:FF:000042">
    <property type="entry name" value="MaoC domain protein dehydratase"/>
    <property type="match status" value="1"/>
</dbReference>
<organism evidence="3 4">
    <name type="scientific">Desulfoferula mesophila</name>
    <dbReference type="NCBI Taxonomy" id="3058419"/>
    <lineage>
        <taxon>Bacteria</taxon>
        <taxon>Pseudomonadati</taxon>
        <taxon>Thermodesulfobacteriota</taxon>
        <taxon>Desulfarculia</taxon>
        <taxon>Desulfarculales</taxon>
        <taxon>Desulfarculaceae</taxon>
        <taxon>Desulfoferula</taxon>
    </lineage>
</organism>
<dbReference type="InterPro" id="IPR050965">
    <property type="entry name" value="UPF0336/Enoyl-CoA_hydratase"/>
</dbReference>
<protein>
    <submittedName>
        <fullName evidence="3">3-hydroxybutyryl-CoA dehydratase</fullName>
    </submittedName>
</protein>
<dbReference type="RefSeq" id="WP_338606398.1">
    <property type="nucleotide sequence ID" value="NZ_AP028679.1"/>
</dbReference>
<accession>A0AAU9EYE1</accession>
<sequence>MNQPLSIDQISLGQTYETTVQVDEKRIAAFAQATDDDNPIHFDDEAAAKSIFGRRVAQGMLTAGFLSGVFGTQFPGSGTIYLSQTVRFLRPVFIGDAITMRLKVLELWPEKNRIRVETTCLNQDGKEVVTGEAMVMPPPRES</sequence>
<dbReference type="EMBL" id="AP028679">
    <property type="protein sequence ID" value="BEQ14698.1"/>
    <property type="molecule type" value="Genomic_DNA"/>
</dbReference>
<proteinExistence type="predicted"/>
<evidence type="ECO:0000256" key="1">
    <source>
        <dbReference type="ARBA" id="ARBA00023239"/>
    </source>
</evidence>